<reference evidence="1" key="1">
    <citation type="submission" date="2022-10" db="EMBL/GenBank/DDBJ databases">
        <title>Genome Sequence of Xylaria curta.</title>
        <authorList>
            <person name="Buettner E."/>
        </authorList>
    </citation>
    <scope>NUCLEOTIDE SEQUENCE</scope>
    <source>
        <strain evidence="1">Babe10</strain>
    </source>
</reference>
<protein>
    <submittedName>
        <fullName evidence="1">Uncharacterized protein</fullName>
    </submittedName>
</protein>
<accession>A0ACC1PNQ9</accession>
<evidence type="ECO:0000313" key="1">
    <source>
        <dbReference type="EMBL" id="KAJ2996869.1"/>
    </source>
</evidence>
<keyword evidence="2" id="KW-1185">Reference proteome</keyword>
<dbReference type="EMBL" id="JAPDGR010000078">
    <property type="protein sequence ID" value="KAJ2996869.1"/>
    <property type="molecule type" value="Genomic_DNA"/>
</dbReference>
<gene>
    <name evidence="1" type="ORF">NUW58_g832</name>
</gene>
<name>A0ACC1PNQ9_9PEZI</name>
<dbReference type="Proteomes" id="UP001143856">
    <property type="component" value="Unassembled WGS sequence"/>
</dbReference>
<proteinExistence type="predicted"/>
<comment type="caution">
    <text evidence="1">The sequence shown here is derived from an EMBL/GenBank/DDBJ whole genome shotgun (WGS) entry which is preliminary data.</text>
</comment>
<evidence type="ECO:0000313" key="2">
    <source>
        <dbReference type="Proteomes" id="UP001143856"/>
    </source>
</evidence>
<organism evidence="1 2">
    <name type="scientific">Xylaria curta</name>
    <dbReference type="NCBI Taxonomy" id="42375"/>
    <lineage>
        <taxon>Eukaryota</taxon>
        <taxon>Fungi</taxon>
        <taxon>Dikarya</taxon>
        <taxon>Ascomycota</taxon>
        <taxon>Pezizomycotina</taxon>
        <taxon>Sordariomycetes</taxon>
        <taxon>Xylariomycetidae</taxon>
        <taxon>Xylariales</taxon>
        <taxon>Xylariaceae</taxon>
        <taxon>Xylaria</taxon>
    </lineage>
</organism>
<sequence length="258" mass="28533">MEYATVTYVTKDSMTAIGVLFPVLAVLALIARFYAWQHQPRKFALDDILIIPAAFLNIAAGVALVIGAQMNIIGGHSLPYITETEQVNLGKVVSNLLLGIIIRTLNMSFKRKVQTSLVFLGSGFAVIAGLLRLIPWVQIKIQDVTRPVVKILATDLSSADQEAVVSIVLFWTYVEIGTGFLVACLPRSAWVFDRVSLRPIFYKIRSLSSMGSLSKGDRPTHHSKEADTQRLQDDYSAQSMELSSRNYPADTSELVKMK</sequence>